<proteinExistence type="predicted"/>
<keyword evidence="3" id="KW-1185">Reference proteome</keyword>
<dbReference type="Proteomes" id="UP000199515">
    <property type="component" value="Unassembled WGS sequence"/>
</dbReference>
<sequence>MAATTTPWGDASAILAAAGIEEDTSYYREFTGEDEKAVLTVAMRIQEGWERNDADFFAETFAENGSLLMKDDQLTSREQIREYMKAGFEGFFKGARVRGYPLAVKFLSDDTAMVISQGGILLEGETETAPERQVRVTWVIVKDGGSLKLLSHQTSPIRG</sequence>
<dbReference type="EMBL" id="FNON01000003">
    <property type="protein sequence ID" value="SDX70272.1"/>
    <property type="molecule type" value="Genomic_DNA"/>
</dbReference>
<name>A0A1H3DUQ7_9PSEU</name>
<feature type="domain" description="SnoaL-like" evidence="1">
    <location>
        <begin position="49"/>
        <end position="156"/>
    </location>
</feature>
<dbReference type="InterPro" id="IPR011944">
    <property type="entry name" value="Steroid_delta5-4_isomerase"/>
</dbReference>
<organism evidence="2 3">
    <name type="scientific">Amycolatopsis xylanica</name>
    <dbReference type="NCBI Taxonomy" id="589385"/>
    <lineage>
        <taxon>Bacteria</taxon>
        <taxon>Bacillati</taxon>
        <taxon>Actinomycetota</taxon>
        <taxon>Actinomycetes</taxon>
        <taxon>Pseudonocardiales</taxon>
        <taxon>Pseudonocardiaceae</taxon>
        <taxon>Amycolatopsis</taxon>
    </lineage>
</organism>
<evidence type="ECO:0000313" key="3">
    <source>
        <dbReference type="Proteomes" id="UP000199515"/>
    </source>
</evidence>
<reference evidence="2 3" key="1">
    <citation type="submission" date="2016-10" db="EMBL/GenBank/DDBJ databases">
        <authorList>
            <person name="de Groot N.N."/>
        </authorList>
    </citation>
    <scope>NUCLEOTIDE SEQUENCE [LARGE SCALE GENOMIC DNA]</scope>
    <source>
        <strain evidence="2 3">CPCC 202699</strain>
    </source>
</reference>
<evidence type="ECO:0000259" key="1">
    <source>
        <dbReference type="Pfam" id="PF13474"/>
    </source>
</evidence>
<dbReference type="STRING" id="589385.SAMN05421504_103539"/>
<protein>
    <recommendedName>
        <fullName evidence="1">SnoaL-like domain-containing protein</fullName>
    </recommendedName>
</protein>
<dbReference type="NCBIfam" id="TIGR02246">
    <property type="entry name" value="SgcJ/EcaC family oxidoreductase"/>
    <property type="match status" value="1"/>
</dbReference>
<dbReference type="Gene3D" id="3.10.450.50">
    <property type="match status" value="1"/>
</dbReference>
<dbReference type="InterPro" id="IPR037401">
    <property type="entry name" value="SnoaL-like"/>
</dbReference>
<dbReference type="InterPro" id="IPR032710">
    <property type="entry name" value="NTF2-like_dom_sf"/>
</dbReference>
<dbReference type="OrthoDB" id="582586at2"/>
<dbReference type="RefSeq" id="WP_091289600.1">
    <property type="nucleotide sequence ID" value="NZ_FNON01000003.1"/>
</dbReference>
<dbReference type="AlphaFoldDB" id="A0A1H3DUQ7"/>
<gene>
    <name evidence="2" type="ORF">SAMN05421504_103539</name>
</gene>
<dbReference type="SUPFAM" id="SSF54427">
    <property type="entry name" value="NTF2-like"/>
    <property type="match status" value="1"/>
</dbReference>
<accession>A0A1H3DUQ7</accession>
<dbReference type="Pfam" id="PF13474">
    <property type="entry name" value="SnoaL_3"/>
    <property type="match status" value="1"/>
</dbReference>
<evidence type="ECO:0000313" key="2">
    <source>
        <dbReference type="EMBL" id="SDX70272.1"/>
    </source>
</evidence>